<accession>A0A498IMR3</accession>
<evidence type="ECO:0000313" key="2">
    <source>
        <dbReference type="EMBL" id="RXH83272.1"/>
    </source>
</evidence>
<dbReference type="Proteomes" id="UP000290289">
    <property type="component" value="Chromosome 11"/>
</dbReference>
<dbReference type="EMBL" id="RDQH01000337">
    <property type="protein sequence ID" value="RXH83272.1"/>
    <property type="molecule type" value="Genomic_DNA"/>
</dbReference>
<comment type="caution">
    <text evidence="2">The sequence shown here is derived from an EMBL/GenBank/DDBJ whole genome shotgun (WGS) entry which is preliminary data.</text>
</comment>
<dbReference type="AlphaFoldDB" id="A0A498IMR3"/>
<sequence>MHNLTPRRSLTPETNWVESNNGDGGGGFHTVQAEHDLESNWELDLTQKLDEYSGGSNIGAVEADFIQCNRASPRIQLGT</sequence>
<organism evidence="2 3">
    <name type="scientific">Malus domestica</name>
    <name type="common">Apple</name>
    <name type="synonym">Pyrus malus</name>
    <dbReference type="NCBI Taxonomy" id="3750"/>
    <lineage>
        <taxon>Eukaryota</taxon>
        <taxon>Viridiplantae</taxon>
        <taxon>Streptophyta</taxon>
        <taxon>Embryophyta</taxon>
        <taxon>Tracheophyta</taxon>
        <taxon>Spermatophyta</taxon>
        <taxon>Magnoliopsida</taxon>
        <taxon>eudicotyledons</taxon>
        <taxon>Gunneridae</taxon>
        <taxon>Pentapetalae</taxon>
        <taxon>rosids</taxon>
        <taxon>fabids</taxon>
        <taxon>Rosales</taxon>
        <taxon>Rosaceae</taxon>
        <taxon>Amygdaloideae</taxon>
        <taxon>Maleae</taxon>
        <taxon>Malus</taxon>
    </lineage>
</organism>
<proteinExistence type="predicted"/>
<gene>
    <name evidence="2" type="ORF">DVH24_005525</name>
</gene>
<keyword evidence="3" id="KW-1185">Reference proteome</keyword>
<feature type="compositionally biased region" description="Polar residues" evidence="1">
    <location>
        <begin position="1"/>
        <end position="21"/>
    </location>
</feature>
<reference evidence="2 3" key="1">
    <citation type="submission" date="2018-10" db="EMBL/GenBank/DDBJ databases">
        <title>A high-quality apple genome assembly.</title>
        <authorList>
            <person name="Hu J."/>
        </authorList>
    </citation>
    <scope>NUCLEOTIDE SEQUENCE [LARGE SCALE GENOMIC DNA]</scope>
    <source>
        <strain evidence="3">cv. HFTH1</strain>
        <tissue evidence="2">Young leaf</tissue>
    </source>
</reference>
<feature type="region of interest" description="Disordered" evidence="1">
    <location>
        <begin position="1"/>
        <end position="31"/>
    </location>
</feature>
<name>A0A498IMR3_MALDO</name>
<protein>
    <submittedName>
        <fullName evidence="2">Uncharacterized protein</fullName>
    </submittedName>
</protein>
<evidence type="ECO:0000313" key="3">
    <source>
        <dbReference type="Proteomes" id="UP000290289"/>
    </source>
</evidence>
<evidence type="ECO:0000256" key="1">
    <source>
        <dbReference type="SAM" id="MobiDB-lite"/>
    </source>
</evidence>